<dbReference type="InterPro" id="IPR037191">
    <property type="entry name" value="VPS9_dom_sf"/>
</dbReference>
<name>A0AAV0MIR6_9ROSI</name>
<dbReference type="InterPro" id="IPR045046">
    <property type="entry name" value="Vps9-like"/>
</dbReference>
<comment type="caution">
    <text evidence="2">The sequence shown here is derived from an EMBL/GenBank/DDBJ whole genome shotgun (WGS) entry which is preliminary data.</text>
</comment>
<dbReference type="Proteomes" id="UP001154282">
    <property type="component" value="Unassembled WGS sequence"/>
</dbReference>
<dbReference type="GO" id="GO:0031267">
    <property type="term" value="F:small GTPase binding"/>
    <property type="evidence" value="ECO:0007669"/>
    <property type="project" value="TreeGrafter"/>
</dbReference>
<organism evidence="2 3">
    <name type="scientific">Linum tenue</name>
    <dbReference type="NCBI Taxonomy" id="586396"/>
    <lineage>
        <taxon>Eukaryota</taxon>
        <taxon>Viridiplantae</taxon>
        <taxon>Streptophyta</taxon>
        <taxon>Embryophyta</taxon>
        <taxon>Tracheophyta</taxon>
        <taxon>Spermatophyta</taxon>
        <taxon>Magnoliopsida</taxon>
        <taxon>eudicotyledons</taxon>
        <taxon>Gunneridae</taxon>
        <taxon>Pentapetalae</taxon>
        <taxon>rosids</taxon>
        <taxon>fabids</taxon>
        <taxon>Malpighiales</taxon>
        <taxon>Linaceae</taxon>
        <taxon>Linum</taxon>
    </lineage>
</organism>
<dbReference type="GO" id="GO:0030139">
    <property type="term" value="C:endocytic vesicle"/>
    <property type="evidence" value="ECO:0007669"/>
    <property type="project" value="TreeGrafter"/>
</dbReference>
<sequence length="231" mass="25881">METAFRAHPLWAGCKEEELESAVPDDVKADEQLSEKMSLIQHFVRPENLDIKPSFENETSWLANPPQLHSNLLYIQRYRRQSRLVGEAAYFFTIRPRTAETRSRTMDAESSKDVVSSLDKVSSMLDIQNRGAALILKEDRAKELLNSYKQLVFKYVCVCKGLGSGGGGGGASLLSISGDQGSVQNDVEPMKYFQEPETVVEQSNEHGKQNDSLIAESKRLEVEIDPTARKN</sequence>
<dbReference type="Gene3D" id="1.20.1050.80">
    <property type="entry name" value="VPS9 domain"/>
    <property type="match status" value="2"/>
</dbReference>
<feature type="region of interest" description="Disordered" evidence="1">
    <location>
        <begin position="195"/>
        <end position="216"/>
    </location>
</feature>
<dbReference type="GO" id="GO:0005829">
    <property type="term" value="C:cytosol"/>
    <property type="evidence" value="ECO:0007669"/>
    <property type="project" value="TreeGrafter"/>
</dbReference>
<evidence type="ECO:0000313" key="2">
    <source>
        <dbReference type="EMBL" id="CAI0446152.1"/>
    </source>
</evidence>
<dbReference type="SUPFAM" id="SSF109993">
    <property type="entry name" value="VPS9 domain"/>
    <property type="match status" value="1"/>
</dbReference>
<dbReference type="EMBL" id="CAMGYJ010000007">
    <property type="protein sequence ID" value="CAI0446152.1"/>
    <property type="molecule type" value="Genomic_DNA"/>
</dbReference>
<evidence type="ECO:0000256" key="1">
    <source>
        <dbReference type="SAM" id="MobiDB-lite"/>
    </source>
</evidence>
<evidence type="ECO:0000313" key="3">
    <source>
        <dbReference type="Proteomes" id="UP001154282"/>
    </source>
</evidence>
<reference evidence="2" key="1">
    <citation type="submission" date="2022-08" db="EMBL/GenBank/DDBJ databases">
        <authorList>
            <person name="Gutierrez-Valencia J."/>
        </authorList>
    </citation>
    <scope>NUCLEOTIDE SEQUENCE</scope>
</reference>
<gene>
    <name evidence="2" type="ORF">LITE_LOCUS28899</name>
</gene>
<keyword evidence="3" id="KW-1185">Reference proteome</keyword>
<dbReference type="AlphaFoldDB" id="A0AAV0MIR6"/>
<dbReference type="GO" id="GO:0016192">
    <property type="term" value="P:vesicle-mediated transport"/>
    <property type="evidence" value="ECO:0007669"/>
    <property type="project" value="InterPro"/>
</dbReference>
<dbReference type="PANTHER" id="PTHR23101:SF25">
    <property type="entry name" value="GTPASE-ACTIVATING PROTEIN AND VPS9 DOMAIN-CONTAINING PROTEIN 1"/>
    <property type="match status" value="1"/>
</dbReference>
<protein>
    <submittedName>
        <fullName evidence="2">Uncharacterized protein</fullName>
    </submittedName>
</protein>
<dbReference type="GO" id="GO:0005085">
    <property type="term" value="F:guanyl-nucleotide exchange factor activity"/>
    <property type="evidence" value="ECO:0007669"/>
    <property type="project" value="InterPro"/>
</dbReference>
<dbReference type="PANTHER" id="PTHR23101">
    <property type="entry name" value="RAB GDP/GTP EXCHANGE FACTOR"/>
    <property type="match status" value="1"/>
</dbReference>
<accession>A0AAV0MIR6</accession>
<proteinExistence type="predicted"/>